<dbReference type="AlphaFoldDB" id="A0A0H3ZTY9"/>
<protein>
    <submittedName>
        <fullName evidence="1">Uncharacterized protein</fullName>
    </submittedName>
</protein>
<sequence>MGDIDKKTNDSITKQEKKVDDFISTVTPAAIDAEGRFYVDITVKGDKDTYYPVYFKMPSSDPLKIDIYRHYSWNSKKATASERSDFDVSHVSGVLVSLIGQAYSWTGNSNFLSTLINRQRYMRTVANVGFSGYASAHKVDPDLPDTTYVPKSTGFICPSRSSFHLRGGNLKYRIYSNFKMTFGVKQQGDVIDTYASANINTQWRAVELSVADAVVGDAQNDHQGFYLSYPSAADTKDATQDADIDALAARVAALEAK</sequence>
<proteinExistence type="predicted"/>
<name>A0A0H3ZTY9_9VIBR</name>
<organism evidence="1">
    <name type="scientific">Vibrio tasmaniensis</name>
    <dbReference type="NCBI Taxonomy" id="212663"/>
    <lineage>
        <taxon>Bacteria</taxon>
        <taxon>Pseudomonadati</taxon>
        <taxon>Pseudomonadota</taxon>
        <taxon>Gammaproteobacteria</taxon>
        <taxon>Vibrionales</taxon>
        <taxon>Vibrionaceae</taxon>
        <taxon>Vibrio</taxon>
    </lineage>
</organism>
<accession>A0A0H3ZTY9</accession>
<evidence type="ECO:0000313" key="1">
    <source>
        <dbReference type="EMBL" id="AKN39740.1"/>
    </source>
</evidence>
<reference evidence="1" key="1">
    <citation type="journal article" date="2015" name="MBio">
        <title>Eco-Evolutionary Dynamics of Episomes among Ecologically Cohesive Bacterial Populations.</title>
        <authorList>
            <person name="Xue H."/>
            <person name="Cordero O.X."/>
            <person name="Camas F.M."/>
            <person name="Trimble W."/>
            <person name="Meyer F."/>
            <person name="Guglielmini J."/>
            <person name="Rocha E.P."/>
            <person name="Polz M.F."/>
        </authorList>
    </citation>
    <scope>NUCLEOTIDE SEQUENCE</scope>
    <source>
        <strain evidence="1">FF_375</strain>
    </source>
</reference>
<dbReference type="EMBL" id="KP795661">
    <property type="protein sequence ID" value="AKN39740.1"/>
    <property type="molecule type" value="Genomic_DNA"/>
</dbReference>